<dbReference type="EMBL" id="JAWDJR010000003">
    <property type="protein sequence ID" value="KAK9977867.1"/>
    <property type="molecule type" value="Genomic_DNA"/>
</dbReference>
<comment type="caution">
    <text evidence="1">The sequence shown here is derived from an EMBL/GenBank/DDBJ whole genome shotgun (WGS) entry which is preliminary data.</text>
</comment>
<sequence>MSQLNKKWLVFGRAQRQEQLYFGHCTDSPVLEKTALTFPQRGLCCNMRKRKERAPSMTTMTSSQTKHSLCTVHIHLVPGLKEMEIKENDAKS</sequence>
<dbReference type="Proteomes" id="UP001479290">
    <property type="component" value="Unassembled WGS sequence"/>
</dbReference>
<organism evidence="1 2">
    <name type="scientific">Culter alburnus</name>
    <name type="common">Topmouth culter</name>
    <dbReference type="NCBI Taxonomy" id="194366"/>
    <lineage>
        <taxon>Eukaryota</taxon>
        <taxon>Metazoa</taxon>
        <taxon>Chordata</taxon>
        <taxon>Craniata</taxon>
        <taxon>Vertebrata</taxon>
        <taxon>Euteleostomi</taxon>
        <taxon>Actinopterygii</taxon>
        <taxon>Neopterygii</taxon>
        <taxon>Teleostei</taxon>
        <taxon>Ostariophysi</taxon>
        <taxon>Cypriniformes</taxon>
        <taxon>Xenocyprididae</taxon>
        <taxon>Xenocypridinae</taxon>
        <taxon>Culter</taxon>
    </lineage>
</organism>
<evidence type="ECO:0000313" key="1">
    <source>
        <dbReference type="EMBL" id="KAK9977867.1"/>
    </source>
</evidence>
<accession>A0AAW2AWV3</accession>
<proteinExistence type="predicted"/>
<keyword evidence="2" id="KW-1185">Reference proteome</keyword>
<gene>
    <name evidence="1" type="ORF">ABG768_019654</name>
</gene>
<dbReference type="AlphaFoldDB" id="A0AAW2AWV3"/>
<name>A0AAW2AWV3_CULAL</name>
<protein>
    <submittedName>
        <fullName evidence="1">Uncharacterized protein</fullName>
    </submittedName>
</protein>
<evidence type="ECO:0000313" key="2">
    <source>
        <dbReference type="Proteomes" id="UP001479290"/>
    </source>
</evidence>
<reference evidence="1 2" key="1">
    <citation type="submission" date="2024-05" db="EMBL/GenBank/DDBJ databases">
        <title>A high-quality chromosomal-level genome assembly of Topmouth culter (Culter alburnus).</title>
        <authorList>
            <person name="Zhao H."/>
        </authorList>
    </citation>
    <scope>NUCLEOTIDE SEQUENCE [LARGE SCALE GENOMIC DNA]</scope>
    <source>
        <strain evidence="1">CATC2023</strain>
        <tissue evidence="1">Muscle</tissue>
    </source>
</reference>